<protein>
    <submittedName>
        <fullName evidence="1">Uncharacterized protein</fullName>
    </submittedName>
</protein>
<evidence type="ECO:0000313" key="1">
    <source>
        <dbReference type="EMBL" id="KAI7727116.1"/>
    </source>
</evidence>
<proteinExistence type="predicted"/>
<reference evidence="1" key="1">
    <citation type="submission" date="2022-06" db="EMBL/GenBank/DDBJ databases">
        <title>Uncovering the hologenomic basis of an extraordinary plant invasion.</title>
        <authorList>
            <person name="Bieker V.C."/>
            <person name="Martin M.D."/>
            <person name="Gilbert T."/>
            <person name="Hodgins K."/>
            <person name="Battlay P."/>
            <person name="Petersen B."/>
            <person name="Wilson J."/>
        </authorList>
    </citation>
    <scope>NUCLEOTIDE SEQUENCE</scope>
    <source>
        <strain evidence="1">AA19_3_7</strain>
        <tissue evidence="1">Leaf</tissue>
    </source>
</reference>
<gene>
    <name evidence="1" type="ORF">M8C21_018066</name>
</gene>
<keyword evidence="2" id="KW-1185">Reference proteome</keyword>
<comment type="caution">
    <text evidence="1">The sequence shown here is derived from an EMBL/GenBank/DDBJ whole genome shotgun (WGS) entry which is preliminary data.</text>
</comment>
<accession>A0AAD5BRC7</accession>
<sequence length="73" mass="7990">MSSTCSSLCYIISTLWAFRSIDTLNATPIILKTCISKSIKGYWCISLQIPPNGEKTAMVLENFSMLTLPNAAS</sequence>
<organism evidence="1 2">
    <name type="scientific">Ambrosia artemisiifolia</name>
    <name type="common">Common ragweed</name>
    <dbReference type="NCBI Taxonomy" id="4212"/>
    <lineage>
        <taxon>Eukaryota</taxon>
        <taxon>Viridiplantae</taxon>
        <taxon>Streptophyta</taxon>
        <taxon>Embryophyta</taxon>
        <taxon>Tracheophyta</taxon>
        <taxon>Spermatophyta</taxon>
        <taxon>Magnoliopsida</taxon>
        <taxon>eudicotyledons</taxon>
        <taxon>Gunneridae</taxon>
        <taxon>Pentapetalae</taxon>
        <taxon>asterids</taxon>
        <taxon>campanulids</taxon>
        <taxon>Asterales</taxon>
        <taxon>Asteraceae</taxon>
        <taxon>Asteroideae</taxon>
        <taxon>Heliantheae alliance</taxon>
        <taxon>Heliantheae</taxon>
        <taxon>Ambrosia</taxon>
    </lineage>
</organism>
<dbReference type="AlphaFoldDB" id="A0AAD5BRC7"/>
<dbReference type="EMBL" id="JAMZMK010011436">
    <property type="protein sequence ID" value="KAI7727116.1"/>
    <property type="molecule type" value="Genomic_DNA"/>
</dbReference>
<evidence type="ECO:0000313" key="2">
    <source>
        <dbReference type="Proteomes" id="UP001206925"/>
    </source>
</evidence>
<name>A0AAD5BRC7_AMBAR</name>
<dbReference type="Proteomes" id="UP001206925">
    <property type="component" value="Unassembled WGS sequence"/>
</dbReference>